<feature type="transmembrane region" description="Helical" evidence="2">
    <location>
        <begin position="93"/>
        <end position="113"/>
    </location>
</feature>
<dbReference type="AlphaFoldDB" id="A0A542DFM9"/>
<comment type="caution">
    <text evidence="3">The sequence shown here is derived from an EMBL/GenBank/DDBJ whole genome shotgun (WGS) entry which is preliminary data.</text>
</comment>
<evidence type="ECO:0000313" key="3">
    <source>
        <dbReference type="EMBL" id="TQJ01869.1"/>
    </source>
</evidence>
<evidence type="ECO:0000256" key="2">
    <source>
        <dbReference type="SAM" id="Phobius"/>
    </source>
</evidence>
<keyword evidence="2" id="KW-1133">Transmembrane helix</keyword>
<dbReference type="Pfam" id="PF07332">
    <property type="entry name" value="Phage_holin_3_6"/>
    <property type="match status" value="1"/>
</dbReference>
<protein>
    <submittedName>
        <fullName evidence="3">Putative superfamily III holin-X</fullName>
    </submittedName>
</protein>
<feature type="region of interest" description="Disordered" evidence="1">
    <location>
        <begin position="1"/>
        <end position="25"/>
    </location>
</feature>
<name>A0A542DFM9_AMYCI</name>
<organism evidence="3 4">
    <name type="scientific">Amycolatopsis cihanbeyliensis</name>
    <dbReference type="NCBI Taxonomy" id="1128664"/>
    <lineage>
        <taxon>Bacteria</taxon>
        <taxon>Bacillati</taxon>
        <taxon>Actinomycetota</taxon>
        <taxon>Actinomycetes</taxon>
        <taxon>Pseudonocardiales</taxon>
        <taxon>Pseudonocardiaceae</taxon>
        <taxon>Amycolatopsis</taxon>
    </lineage>
</organism>
<accession>A0A542DFM9</accession>
<dbReference type="InterPro" id="IPR009937">
    <property type="entry name" value="Phage_holin_3_6"/>
</dbReference>
<evidence type="ECO:0000256" key="1">
    <source>
        <dbReference type="SAM" id="MobiDB-lite"/>
    </source>
</evidence>
<gene>
    <name evidence="3" type="ORF">FB471_1585</name>
</gene>
<feature type="transmembrane region" description="Helical" evidence="2">
    <location>
        <begin position="61"/>
        <end position="87"/>
    </location>
</feature>
<keyword evidence="2" id="KW-0472">Membrane</keyword>
<dbReference type="Proteomes" id="UP000320876">
    <property type="component" value="Unassembled WGS sequence"/>
</dbReference>
<keyword evidence="2" id="KW-0812">Transmembrane</keyword>
<evidence type="ECO:0000313" key="4">
    <source>
        <dbReference type="Proteomes" id="UP000320876"/>
    </source>
</evidence>
<dbReference type="EMBL" id="VFML01000001">
    <property type="protein sequence ID" value="TQJ01869.1"/>
    <property type="molecule type" value="Genomic_DNA"/>
</dbReference>
<proteinExistence type="predicted"/>
<sequence length="146" mass="14778">MTMTQDVHESVSAPERATGEERSTAKLVQDLSEQLSRLVRDELWLATAELKSKGRRAGAGAGLTGAAGITALLGGATLVAAAVLALALVLPGWAAALIVGGGLLLVAGLLAAVGTPLLKRATPPVPEEAVAGLRKDVDAAREGARR</sequence>
<keyword evidence="4" id="KW-1185">Reference proteome</keyword>
<reference evidence="3 4" key="1">
    <citation type="submission" date="2019-06" db="EMBL/GenBank/DDBJ databases">
        <title>Sequencing the genomes of 1000 actinobacteria strains.</title>
        <authorList>
            <person name="Klenk H.-P."/>
        </authorList>
    </citation>
    <scope>NUCLEOTIDE SEQUENCE [LARGE SCALE GENOMIC DNA]</scope>
    <source>
        <strain evidence="3 4">DSM 45679</strain>
    </source>
</reference>